<dbReference type="Gene3D" id="1.10.230.10">
    <property type="entry name" value="Cytochrome P450-Terp, domain 2"/>
    <property type="match status" value="1"/>
</dbReference>
<dbReference type="KEGG" id="pfm:Pyrfu_1311"/>
<feature type="active site" evidence="4">
    <location>
        <position position="263"/>
    </location>
</feature>
<dbReference type="AlphaFoldDB" id="G0EGE5"/>
<dbReference type="PIRSF" id="PIRSF001369">
    <property type="entry name" value="Citrate_synth"/>
    <property type="match status" value="1"/>
</dbReference>
<dbReference type="PANTHER" id="PTHR11739">
    <property type="entry name" value="CITRATE SYNTHASE"/>
    <property type="match status" value="1"/>
</dbReference>
<dbReference type="STRING" id="694429.Pyrfu_1311"/>
<dbReference type="HOGENOM" id="CLU_025068_2_1_2"/>
<dbReference type="GO" id="GO:0005975">
    <property type="term" value="P:carbohydrate metabolic process"/>
    <property type="evidence" value="ECO:0007669"/>
    <property type="project" value="TreeGrafter"/>
</dbReference>
<dbReference type="SUPFAM" id="SSF48256">
    <property type="entry name" value="Citrate synthase"/>
    <property type="match status" value="1"/>
</dbReference>
<comment type="catalytic activity">
    <reaction evidence="3">
        <text>oxaloacetate + acetyl-CoA + H2O = citrate + CoA + H(+)</text>
        <dbReference type="Rhea" id="RHEA:16845"/>
        <dbReference type="ChEBI" id="CHEBI:15377"/>
        <dbReference type="ChEBI" id="CHEBI:15378"/>
        <dbReference type="ChEBI" id="CHEBI:16452"/>
        <dbReference type="ChEBI" id="CHEBI:16947"/>
        <dbReference type="ChEBI" id="CHEBI:57287"/>
        <dbReference type="ChEBI" id="CHEBI:57288"/>
        <dbReference type="EC" id="2.3.3.16"/>
    </reaction>
</comment>
<evidence type="ECO:0000256" key="4">
    <source>
        <dbReference type="PIRSR" id="PIRSR001369-1"/>
    </source>
</evidence>
<dbReference type="EC" id="2.3.3.16" evidence="3"/>
<dbReference type="GeneID" id="11138494"/>
<dbReference type="PROSITE" id="PS00480">
    <property type="entry name" value="CITRATE_SYNTHASE"/>
    <property type="match status" value="1"/>
</dbReference>
<evidence type="ECO:0000313" key="7">
    <source>
        <dbReference type="Proteomes" id="UP000001037"/>
    </source>
</evidence>
<keyword evidence="6" id="KW-0012">Acyltransferase</keyword>
<dbReference type="PRINTS" id="PR00143">
    <property type="entry name" value="CITRTSNTHASE"/>
</dbReference>
<dbReference type="EMBL" id="CP002838">
    <property type="protein sequence ID" value="AEM39170.1"/>
    <property type="molecule type" value="Genomic_DNA"/>
</dbReference>
<dbReference type="InterPro" id="IPR002020">
    <property type="entry name" value="Citrate_synthase"/>
</dbReference>
<gene>
    <name evidence="6" type="ordered locus">Pyrfu_1311</name>
</gene>
<keyword evidence="7" id="KW-1185">Reference proteome</keyword>
<feature type="active site" evidence="4">
    <location>
        <position position="319"/>
    </location>
</feature>
<dbReference type="InterPro" id="IPR019810">
    <property type="entry name" value="Citrate_synthase_AS"/>
</dbReference>
<reference evidence="6 7" key="1">
    <citation type="journal article" date="2011" name="Stand. Genomic Sci.">
        <title>Complete genome sequence of the hyperthermophilic chemolithoautotroph Pyrolobus fumarii type strain (1A).</title>
        <authorList>
            <person name="Anderson I."/>
            <person name="Goker M."/>
            <person name="Nolan M."/>
            <person name="Lucas S."/>
            <person name="Hammon N."/>
            <person name="Deshpande S."/>
            <person name="Cheng J.F."/>
            <person name="Tapia R."/>
            <person name="Han C."/>
            <person name="Goodwin L."/>
            <person name="Pitluck S."/>
            <person name="Huntemann M."/>
            <person name="Liolios K."/>
            <person name="Ivanova N."/>
            <person name="Pagani I."/>
            <person name="Mavromatis K."/>
            <person name="Ovchinikova G."/>
            <person name="Pati A."/>
            <person name="Chen A."/>
            <person name="Palaniappan K."/>
            <person name="Land M."/>
            <person name="Hauser L."/>
            <person name="Brambilla E.M."/>
            <person name="Huber H."/>
            <person name="Yasawong M."/>
            <person name="Rohde M."/>
            <person name="Spring S."/>
            <person name="Abt B."/>
            <person name="Sikorski J."/>
            <person name="Wirth R."/>
            <person name="Detter J.C."/>
            <person name="Woyke T."/>
            <person name="Bristow J."/>
            <person name="Eisen J.A."/>
            <person name="Markowitz V."/>
            <person name="Hugenholtz P."/>
            <person name="Kyrpides N.C."/>
            <person name="Klenk H.P."/>
            <person name="Lapidus A."/>
        </authorList>
    </citation>
    <scope>NUCLEOTIDE SEQUENCE [LARGE SCALE GENOMIC DNA]</scope>
    <source>
        <strain evidence="7">DSM 11204 / 1A</strain>
    </source>
</reference>
<keyword evidence="2 3" id="KW-0808">Transferase</keyword>
<dbReference type="PANTHER" id="PTHR11739:SF4">
    <property type="entry name" value="CITRATE SYNTHASE, PEROXISOMAL"/>
    <property type="match status" value="1"/>
</dbReference>
<dbReference type="FunCoup" id="G0EGE5">
    <property type="interactions" value="172"/>
</dbReference>
<dbReference type="InterPro" id="IPR036969">
    <property type="entry name" value="Citrate_synthase_sf"/>
</dbReference>
<dbReference type="CDD" id="cd06118">
    <property type="entry name" value="citrate_synt_like_1"/>
    <property type="match status" value="1"/>
</dbReference>
<proteinExistence type="inferred from homology"/>
<dbReference type="Pfam" id="PF00285">
    <property type="entry name" value="Citrate_synt"/>
    <property type="match status" value="1"/>
</dbReference>
<dbReference type="InterPro" id="IPR016143">
    <property type="entry name" value="Citrate_synth-like_sm_a-sub"/>
</dbReference>
<dbReference type="InParanoid" id="G0EGE5"/>
<protein>
    <recommendedName>
        <fullName evidence="3 5">Citrate synthase</fullName>
        <ecNumber evidence="3">2.3.3.16</ecNumber>
    </recommendedName>
</protein>
<name>G0EGE5_PYRF1</name>
<evidence type="ECO:0000256" key="1">
    <source>
        <dbReference type="ARBA" id="ARBA00010566"/>
    </source>
</evidence>
<dbReference type="GO" id="GO:0006099">
    <property type="term" value="P:tricarboxylic acid cycle"/>
    <property type="evidence" value="ECO:0007669"/>
    <property type="project" value="InterPro"/>
</dbReference>
<dbReference type="InterPro" id="IPR024176">
    <property type="entry name" value="Citrate_synthase_bac-typ"/>
</dbReference>
<evidence type="ECO:0000256" key="3">
    <source>
        <dbReference type="PIRNR" id="PIRNR001369"/>
    </source>
</evidence>
<dbReference type="Proteomes" id="UP000001037">
    <property type="component" value="Chromosome"/>
</dbReference>
<accession>G0EGE5</accession>
<organism evidence="6 7">
    <name type="scientific">Pyrolobus fumarii (strain DSM 11204 / 1A)</name>
    <dbReference type="NCBI Taxonomy" id="694429"/>
    <lineage>
        <taxon>Archaea</taxon>
        <taxon>Thermoproteota</taxon>
        <taxon>Thermoprotei</taxon>
        <taxon>Desulfurococcales</taxon>
        <taxon>Pyrodictiaceae</taxon>
        <taxon>Pyrolobus</taxon>
    </lineage>
</organism>
<dbReference type="GO" id="GO:0036440">
    <property type="term" value="F:citrate synthase activity"/>
    <property type="evidence" value="ECO:0007669"/>
    <property type="project" value="UniProtKB-EC"/>
</dbReference>
<dbReference type="InterPro" id="IPR016142">
    <property type="entry name" value="Citrate_synth-like_lrg_a-sub"/>
</dbReference>
<evidence type="ECO:0000256" key="5">
    <source>
        <dbReference type="RuleBase" id="RU000441"/>
    </source>
</evidence>
<evidence type="ECO:0000256" key="2">
    <source>
        <dbReference type="ARBA" id="ARBA00022679"/>
    </source>
</evidence>
<dbReference type="Gene3D" id="1.10.580.10">
    <property type="entry name" value="Citrate Synthase, domain 1"/>
    <property type="match status" value="1"/>
</dbReference>
<dbReference type="RefSeq" id="WP_014026847.1">
    <property type="nucleotide sequence ID" value="NC_015931.1"/>
</dbReference>
<dbReference type="eggNOG" id="arCOG04237">
    <property type="taxonomic scope" value="Archaea"/>
</dbReference>
<sequence>MRGLDGVYVAETRISYVDGEKGRLWYRGYAVDELARKATFEEVAYLLIHGKLPNREELEEFRSRLIAARRIPEHVIEVAEKLPQNLHVLDKMRVLVTLLYGWYGDGKPRMLTSKQVDAKPVIEAGTGLVGAAPRLLGIIAALEEGRELPSEKFELDSHAAYTLYALTGREPSLPERDAFNTLLILYADHELPASTFAAMVAASTLTDIYSAIDAALATLKGPLHGGALEEVAKMLLEIGDPENAEKYVENVLSSGKRLMGFGHRVYKTYDPRSLILKKVASIIANAVGGEARRLYETAVAVENAALKRLARKNIYPNVDFWASVLLYALGIKPRYYTGVFAVARIVGWVAHVAEYVARNRLIRPRALYTGPLNLPYLPLEARQ</sequence>
<comment type="similarity">
    <text evidence="1 3 5">Belongs to the citrate synthase family.</text>
</comment>
<evidence type="ECO:0000313" key="6">
    <source>
        <dbReference type="EMBL" id="AEM39170.1"/>
    </source>
</evidence>